<dbReference type="InterPro" id="IPR028250">
    <property type="entry name" value="DsbDN"/>
</dbReference>
<reference evidence="3 4" key="1">
    <citation type="submission" date="2018-07" db="EMBL/GenBank/DDBJ databases">
        <authorList>
            <person name="Quirk P.G."/>
            <person name="Krulwich T.A."/>
        </authorList>
    </citation>
    <scope>NUCLEOTIDE SEQUENCE [LARGE SCALE GENOMIC DNA]</scope>
    <source>
        <strain evidence="3 4">CC-BB4</strain>
    </source>
</reference>
<evidence type="ECO:0000313" key="3">
    <source>
        <dbReference type="EMBL" id="AXK83342.1"/>
    </source>
</evidence>
<feature type="signal peptide" evidence="1">
    <location>
        <begin position="1"/>
        <end position="26"/>
    </location>
</feature>
<dbReference type="EMBL" id="CP031417">
    <property type="protein sequence ID" value="AXK83342.1"/>
    <property type="molecule type" value="Genomic_DNA"/>
</dbReference>
<dbReference type="KEGG" id="ptaw:DW352_24145"/>
<dbReference type="AlphaFoldDB" id="A0A346A2E5"/>
<organism evidence="3 4">
    <name type="scientific">Pseudolabrys taiwanensis</name>
    <dbReference type="NCBI Taxonomy" id="331696"/>
    <lineage>
        <taxon>Bacteria</taxon>
        <taxon>Pseudomonadati</taxon>
        <taxon>Pseudomonadota</taxon>
        <taxon>Alphaproteobacteria</taxon>
        <taxon>Hyphomicrobiales</taxon>
        <taxon>Xanthobacteraceae</taxon>
        <taxon>Pseudolabrys</taxon>
    </lineage>
</organism>
<feature type="chain" id="PRO_5016880248" evidence="1">
    <location>
        <begin position="27"/>
        <end position="278"/>
    </location>
</feature>
<evidence type="ECO:0000313" key="4">
    <source>
        <dbReference type="Proteomes" id="UP000254889"/>
    </source>
</evidence>
<dbReference type="OrthoDB" id="9811036at2"/>
<evidence type="ECO:0000256" key="1">
    <source>
        <dbReference type="SAM" id="SignalP"/>
    </source>
</evidence>
<accession>A0A346A2E5</accession>
<sequence length="278" mass="29205">MHNMRQIIPILLAACGVAASVGNARAGDASTWSEDTRSAMRLIAGRNAKDVPQLRAGIEIKMKPGWHTYWRYPGDAGVPPRFDFAGSTNVKVAKVLYPAPQVHSDSGGQSLGYSDSVIFPVAVTPKDPGKPATLRVKVDYAVCEKLCVPAEGNAEVTLSAGDSAQDSALQAAEARVPKKVAAADLSLTARRVDGGAKPLVMVELAPPDGGPVQIFAEGPTPEWALPIPQPAPGAPAGRQQFSFALDGLPSGVDPKGPFDLTFTVVKGERAYEVTTRLD</sequence>
<protein>
    <submittedName>
        <fullName evidence="3">Cytochrome C biogenesis protein</fullName>
    </submittedName>
</protein>
<gene>
    <name evidence="3" type="ORF">DW352_24145</name>
</gene>
<proteinExistence type="predicted"/>
<dbReference type="RefSeq" id="WP_115693721.1">
    <property type="nucleotide sequence ID" value="NZ_CP031417.1"/>
</dbReference>
<dbReference type="Proteomes" id="UP000254889">
    <property type="component" value="Chromosome"/>
</dbReference>
<evidence type="ECO:0000259" key="2">
    <source>
        <dbReference type="Pfam" id="PF11412"/>
    </source>
</evidence>
<name>A0A346A2E5_9HYPH</name>
<keyword evidence="4" id="KW-1185">Reference proteome</keyword>
<keyword evidence="1" id="KW-0732">Signal</keyword>
<dbReference type="Pfam" id="PF11412">
    <property type="entry name" value="DsbD_N"/>
    <property type="match status" value="1"/>
</dbReference>
<feature type="domain" description="Thiol:disulfide interchange protein DsbD N-terminal" evidence="2">
    <location>
        <begin position="53"/>
        <end position="154"/>
    </location>
</feature>